<dbReference type="PANTHER" id="PTHR10815:SF13">
    <property type="entry name" value="METHYLATED-DNA--PROTEIN-CYSTEINE METHYLTRANSFERASE"/>
    <property type="match status" value="1"/>
</dbReference>
<dbReference type="SMART" id="SM00342">
    <property type="entry name" value="HTH_ARAC"/>
    <property type="match status" value="1"/>
</dbReference>
<dbReference type="InterPro" id="IPR036217">
    <property type="entry name" value="MethylDNA_cys_MeTrfase_DNAb"/>
</dbReference>
<comment type="catalytic activity">
    <reaction evidence="10">
        <text>a 6-O-methyl-2'-deoxyguanosine in DNA + L-cysteinyl-[protein] = S-methyl-L-cysteinyl-[protein] + a 2'-deoxyguanosine in DNA</text>
        <dbReference type="Rhea" id="RHEA:24000"/>
        <dbReference type="Rhea" id="RHEA-COMP:10131"/>
        <dbReference type="Rhea" id="RHEA-COMP:10132"/>
        <dbReference type="Rhea" id="RHEA-COMP:11367"/>
        <dbReference type="Rhea" id="RHEA-COMP:11368"/>
        <dbReference type="ChEBI" id="CHEBI:29950"/>
        <dbReference type="ChEBI" id="CHEBI:82612"/>
        <dbReference type="ChEBI" id="CHEBI:85445"/>
        <dbReference type="ChEBI" id="CHEBI:85448"/>
        <dbReference type="EC" id="2.1.1.63"/>
    </reaction>
</comment>
<dbReference type="EMBL" id="JAABLQ010000003">
    <property type="protein sequence ID" value="NBN80133.1"/>
    <property type="molecule type" value="Genomic_DNA"/>
</dbReference>
<evidence type="ECO:0000256" key="3">
    <source>
        <dbReference type="ARBA" id="ARBA00011918"/>
    </source>
</evidence>
<dbReference type="InterPro" id="IPR018060">
    <property type="entry name" value="HTH_AraC"/>
</dbReference>
<dbReference type="AlphaFoldDB" id="A0A7X5F5H4"/>
<dbReference type="GO" id="GO:0006281">
    <property type="term" value="P:DNA repair"/>
    <property type="evidence" value="ECO:0007669"/>
    <property type="project" value="UniProtKB-KW"/>
</dbReference>
<dbReference type="InterPro" id="IPR009057">
    <property type="entry name" value="Homeodomain-like_sf"/>
</dbReference>
<dbReference type="PROSITE" id="PS01124">
    <property type="entry name" value="HTH_ARAC_FAMILY_2"/>
    <property type="match status" value="1"/>
</dbReference>
<dbReference type="GO" id="GO:0003700">
    <property type="term" value="F:DNA-binding transcription factor activity"/>
    <property type="evidence" value="ECO:0007669"/>
    <property type="project" value="InterPro"/>
</dbReference>
<keyword evidence="8" id="KW-0804">Transcription</keyword>
<evidence type="ECO:0000256" key="5">
    <source>
        <dbReference type="ARBA" id="ARBA00022679"/>
    </source>
</evidence>
<dbReference type="EC" id="2.1.1.63" evidence="3"/>
<evidence type="ECO:0000313" key="13">
    <source>
        <dbReference type="Proteomes" id="UP000586722"/>
    </source>
</evidence>
<keyword evidence="5 12" id="KW-0808">Transferase</keyword>
<dbReference type="InterPro" id="IPR036631">
    <property type="entry name" value="MGMT_N_sf"/>
</dbReference>
<dbReference type="FunFam" id="1.10.10.10:FF:000214">
    <property type="entry name" value="Methylated-DNA--protein-cysteine methyltransferase"/>
    <property type="match status" value="1"/>
</dbReference>
<protein>
    <recommendedName>
        <fullName evidence="3">methylated-DNA--[protein]-cysteine S-methyltransferase</fullName>
        <ecNumber evidence="3">2.1.1.63</ecNumber>
    </recommendedName>
</protein>
<evidence type="ECO:0000256" key="7">
    <source>
        <dbReference type="ARBA" id="ARBA00023015"/>
    </source>
</evidence>
<comment type="caution">
    <text evidence="12">The sequence shown here is derived from an EMBL/GenBank/DDBJ whole genome shotgun (WGS) entry which is preliminary data.</text>
</comment>
<evidence type="ECO:0000256" key="9">
    <source>
        <dbReference type="ARBA" id="ARBA00023204"/>
    </source>
</evidence>
<proteinExistence type="inferred from homology"/>
<comment type="catalytic activity">
    <reaction evidence="1">
        <text>a 4-O-methyl-thymidine in DNA + L-cysteinyl-[protein] = a thymidine in DNA + S-methyl-L-cysteinyl-[protein]</text>
        <dbReference type="Rhea" id="RHEA:53428"/>
        <dbReference type="Rhea" id="RHEA-COMP:10131"/>
        <dbReference type="Rhea" id="RHEA-COMP:10132"/>
        <dbReference type="Rhea" id="RHEA-COMP:13555"/>
        <dbReference type="Rhea" id="RHEA-COMP:13556"/>
        <dbReference type="ChEBI" id="CHEBI:29950"/>
        <dbReference type="ChEBI" id="CHEBI:82612"/>
        <dbReference type="ChEBI" id="CHEBI:137386"/>
        <dbReference type="ChEBI" id="CHEBI:137387"/>
        <dbReference type="EC" id="2.1.1.63"/>
    </reaction>
</comment>
<dbReference type="GO" id="GO:0032259">
    <property type="term" value="P:methylation"/>
    <property type="evidence" value="ECO:0007669"/>
    <property type="project" value="UniProtKB-KW"/>
</dbReference>
<dbReference type="RefSeq" id="WP_161709523.1">
    <property type="nucleotide sequence ID" value="NZ_JAABLQ010000003.1"/>
</dbReference>
<dbReference type="Gene3D" id="3.30.160.70">
    <property type="entry name" value="Methylated DNA-protein cysteine methyltransferase domain"/>
    <property type="match status" value="1"/>
</dbReference>
<dbReference type="SUPFAM" id="SSF53155">
    <property type="entry name" value="Methylated DNA-protein cysteine methyltransferase domain"/>
    <property type="match status" value="1"/>
</dbReference>
<evidence type="ECO:0000256" key="4">
    <source>
        <dbReference type="ARBA" id="ARBA00022603"/>
    </source>
</evidence>
<keyword evidence="7" id="KW-0805">Transcription regulation</keyword>
<dbReference type="InterPro" id="IPR014048">
    <property type="entry name" value="MethylDNA_cys_MeTrfase_DNA-bd"/>
</dbReference>
<evidence type="ECO:0000256" key="1">
    <source>
        <dbReference type="ARBA" id="ARBA00001286"/>
    </source>
</evidence>
<dbReference type="SUPFAM" id="SSF46767">
    <property type="entry name" value="Methylated DNA-protein cysteine methyltransferase, C-terminal domain"/>
    <property type="match status" value="1"/>
</dbReference>
<dbReference type="GO" id="GO:0043565">
    <property type="term" value="F:sequence-specific DNA binding"/>
    <property type="evidence" value="ECO:0007669"/>
    <property type="project" value="InterPro"/>
</dbReference>
<comment type="similarity">
    <text evidence="2">Belongs to the MGMT family.</text>
</comment>
<dbReference type="GO" id="GO:0003908">
    <property type="term" value="F:methylated-DNA-[protein]-cysteine S-methyltransferase activity"/>
    <property type="evidence" value="ECO:0007669"/>
    <property type="project" value="UniProtKB-EC"/>
</dbReference>
<dbReference type="Gene3D" id="1.10.10.10">
    <property type="entry name" value="Winged helix-like DNA-binding domain superfamily/Winged helix DNA-binding domain"/>
    <property type="match status" value="1"/>
</dbReference>
<dbReference type="InterPro" id="IPR001497">
    <property type="entry name" value="MethylDNA_cys_MeTrfase_AS"/>
</dbReference>
<evidence type="ECO:0000313" key="12">
    <source>
        <dbReference type="EMBL" id="NBN80133.1"/>
    </source>
</evidence>
<dbReference type="InterPro" id="IPR036388">
    <property type="entry name" value="WH-like_DNA-bd_sf"/>
</dbReference>
<dbReference type="NCBIfam" id="TIGR00589">
    <property type="entry name" value="ogt"/>
    <property type="match status" value="1"/>
</dbReference>
<name>A0A7X5F5H4_9HYPH</name>
<keyword evidence="13" id="KW-1185">Reference proteome</keyword>
<dbReference type="Gene3D" id="1.10.10.60">
    <property type="entry name" value="Homeodomain-like"/>
    <property type="match status" value="1"/>
</dbReference>
<dbReference type="SUPFAM" id="SSF46689">
    <property type="entry name" value="Homeodomain-like"/>
    <property type="match status" value="1"/>
</dbReference>
<sequence length="319" mass="34591">MANASQSDLFAAPDLATARANAVGAELIPAIATGEDAARDYQVVRETLERITETWRDQPQLDDLARQVGLQPIQLQRVFSRWAGLTPKQFVQAITLDHARALLRDAASILDTSYEVGLSGPARLHDLFVTHEAMTPGDYRGRGAGVTIRYGFHPCPFGQVLLMITERGLAGLAFADPGEETSAFEDMSSRWPAASFVADQEATLPYAVRVFDPSAWASDTPLNVVFIGTDFEIRVWQTLLKIPMGRATTYSDIARSLGKPSAARAVGTAVGRNPISFVVPCHRVLGRTGGLCGYHWGLTRKRAILGWEAGLTGPVLQMG</sequence>
<evidence type="ECO:0000256" key="8">
    <source>
        <dbReference type="ARBA" id="ARBA00023163"/>
    </source>
</evidence>
<dbReference type="Pfam" id="PF12833">
    <property type="entry name" value="HTH_18"/>
    <property type="match status" value="1"/>
</dbReference>
<keyword evidence="4 12" id="KW-0489">Methyltransferase</keyword>
<evidence type="ECO:0000256" key="2">
    <source>
        <dbReference type="ARBA" id="ARBA00008711"/>
    </source>
</evidence>
<dbReference type="PROSITE" id="PS00374">
    <property type="entry name" value="MGMT"/>
    <property type="match status" value="1"/>
</dbReference>
<keyword evidence="9" id="KW-0234">DNA repair</keyword>
<evidence type="ECO:0000256" key="6">
    <source>
        <dbReference type="ARBA" id="ARBA00022763"/>
    </source>
</evidence>
<keyword evidence="6" id="KW-0227">DNA damage</keyword>
<accession>A0A7X5F5H4</accession>
<dbReference type="PANTHER" id="PTHR10815">
    <property type="entry name" value="METHYLATED-DNA--PROTEIN-CYSTEINE METHYLTRANSFERASE"/>
    <property type="match status" value="1"/>
</dbReference>
<dbReference type="Pfam" id="PF01035">
    <property type="entry name" value="DNA_binding_1"/>
    <property type="match status" value="1"/>
</dbReference>
<dbReference type="CDD" id="cd06445">
    <property type="entry name" value="ATase"/>
    <property type="match status" value="1"/>
</dbReference>
<reference evidence="13" key="1">
    <citation type="submission" date="2020-01" db="EMBL/GenBank/DDBJ databases">
        <authorList>
            <person name="Fang Y."/>
            <person name="Sun R."/>
            <person name="Nie L."/>
            <person name="He J."/>
            <person name="Hao L."/>
            <person name="Wang L."/>
            <person name="Su S."/>
            <person name="Lv E."/>
            <person name="Zhang Z."/>
            <person name="Xie R."/>
            <person name="Liu H."/>
        </authorList>
    </citation>
    <scope>NUCLEOTIDE SEQUENCE [LARGE SCALE GENOMIC DNA]</scope>
    <source>
        <strain evidence="13">XCT-53</strain>
    </source>
</reference>
<evidence type="ECO:0000259" key="11">
    <source>
        <dbReference type="PROSITE" id="PS01124"/>
    </source>
</evidence>
<feature type="domain" description="HTH araC/xylS-type" evidence="11">
    <location>
        <begin position="45"/>
        <end position="142"/>
    </location>
</feature>
<dbReference type="Proteomes" id="UP000586722">
    <property type="component" value="Unassembled WGS sequence"/>
</dbReference>
<organism evidence="12 13">
    <name type="scientific">Pannonibacter tanglangensis</name>
    <dbReference type="NCBI Taxonomy" id="2750084"/>
    <lineage>
        <taxon>Bacteria</taxon>
        <taxon>Pseudomonadati</taxon>
        <taxon>Pseudomonadota</taxon>
        <taxon>Alphaproteobacteria</taxon>
        <taxon>Hyphomicrobiales</taxon>
        <taxon>Stappiaceae</taxon>
        <taxon>Pannonibacter</taxon>
    </lineage>
</organism>
<gene>
    <name evidence="12" type="ORF">GWI72_17785</name>
</gene>
<evidence type="ECO:0000256" key="10">
    <source>
        <dbReference type="ARBA" id="ARBA00049348"/>
    </source>
</evidence>